<dbReference type="OrthoDB" id="5569158at2"/>
<proteinExistence type="predicted"/>
<evidence type="ECO:0000313" key="1">
    <source>
        <dbReference type="Proteomes" id="UP000675920"/>
    </source>
</evidence>
<sequence length="101" mass="11164">MAFDISKEWGDADVAALLGSVEDDRDWRLEVGKDAIVSLHDMTVPTGTEYDATMHCFFEMWSQGTDWVGPGAASDKKLVATIAKKLRENWPNLVAGQTLYA</sequence>
<dbReference type="AlphaFoldDB" id="A0A8B6X680"/>
<evidence type="ECO:0000313" key="2">
    <source>
        <dbReference type="RefSeq" id="WP_028312090.1"/>
    </source>
</evidence>
<protein>
    <submittedName>
        <fullName evidence="2">Uncharacterized protein</fullName>
    </submittedName>
</protein>
<accession>A0A8B6X680</accession>
<keyword evidence="1" id="KW-1185">Reference proteome</keyword>
<reference evidence="2" key="1">
    <citation type="submission" date="2025-08" db="UniProtKB">
        <authorList>
            <consortium name="RefSeq"/>
        </authorList>
    </citation>
    <scope>IDENTIFICATION</scope>
</reference>
<dbReference type="RefSeq" id="WP_028312090.1">
    <property type="nucleotide sequence ID" value="NZ_AXWS01000014.1"/>
</dbReference>
<name>A0A8B6X680_9BURK</name>
<dbReference type="Proteomes" id="UP000675920">
    <property type="component" value="Unplaced"/>
</dbReference>
<organism evidence="1 2">
    <name type="scientific">Derxia gummosa DSM 723</name>
    <dbReference type="NCBI Taxonomy" id="1121388"/>
    <lineage>
        <taxon>Bacteria</taxon>
        <taxon>Pseudomonadati</taxon>
        <taxon>Pseudomonadota</taxon>
        <taxon>Betaproteobacteria</taxon>
        <taxon>Burkholderiales</taxon>
        <taxon>Alcaligenaceae</taxon>
        <taxon>Derxia</taxon>
    </lineage>
</organism>